<dbReference type="Pfam" id="PF00743">
    <property type="entry name" value="FMO-like"/>
    <property type="match status" value="2"/>
</dbReference>
<organism evidence="6 7">
    <name type="scientific">Exophiala oligosperma</name>
    <dbReference type="NCBI Taxonomy" id="215243"/>
    <lineage>
        <taxon>Eukaryota</taxon>
        <taxon>Fungi</taxon>
        <taxon>Dikarya</taxon>
        <taxon>Ascomycota</taxon>
        <taxon>Pezizomycotina</taxon>
        <taxon>Eurotiomycetes</taxon>
        <taxon>Chaetothyriomycetidae</taxon>
        <taxon>Chaetothyriales</taxon>
        <taxon>Herpotrichiellaceae</taxon>
        <taxon>Exophiala</taxon>
    </lineage>
</organism>
<dbReference type="HOGENOM" id="CLU_006909_5_0_1"/>
<evidence type="ECO:0000256" key="5">
    <source>
        <dbReference type="ARBA" id="ARBA00023002"/>
    </source>
</evidence>
<dbReference type="STRING" id="215243.A0A0D2DSM8"/>
<dbReference type="EMBL" id="KN847333">
    <property type="protein sequence ID" value="KIW46003.1"/>
    <property type="molecule type" value="Genomic_DNA"/>
</dbReference>
<dbReference type="VEuPathDB" id="FungiDB:PV06_01697"/>
<reference evidence="6 7" key="1">
    <citation type="submission" date="2015-01" db="EMBL/GenBank/DDBJ databases">
        <title>The Genome Sequence of Exophiala oligosperma CBS72588.</title>
        <authorList>
            <consortium name="The Broad Institute Genomics Platform"/>
            <person name="Cuomo C."/>
            <person name="de Hoog S."/>
            <person name="Gorbushina A."/>
            <person name="Stielow B."/>
            <person name="Teixiera M."/>
            <person name="Abouelleil A."/>
            <person name="Chapman S.B."/>
            <person name="Priest M."/>
            <person name="Young S.K."/>
            <person name="Wortman J."/>
            <person name="Nusbaum C."/>
            <person name="Birren B."/>
        </authorList>
    </citation>
    <scope>NUCLEOTIDE SEQUENCE [LARGE SCALE GENOMIC DNA]</scope>
    <source>
        <strain evidence="6 7">CBS 72588</strain>
    </source>
</reference>
<dbReference type="InterPro" id="IPR036188">
    <property type="entry name" value="FAD/NAD-bd_sf"/>
</dbReference>
<accession>A0A0D2DSM8</accession>
<evidence type="ECO:0000313" key="7">
    <source>
        <dbReference type="Proteomes" id="UP000053342"/>
    </source>
</evidence>
<dbReference type="InterPro" id="IPR000960">
    <property type="entry name" value="Flavin_mOase"/>
</dbReference>
<sequence>MGDAGLVPSISRIAVIGAGPVGVSCAKYLLAEKAFDTIDIYEQRDGVGGIWNLCEPVRSRRIPVPQINPRYGHHDSGTESLEFESPLYDYLETNIPKQLMAFSDKPFSIADPLFPSHQAVLRYLEDYAADVRHLIKFHTAVKDLTPIAPRTTAAHEQWNLVAEDVRTKETTHHVYDAVVVANGHYTIPYVPDIKGIAEWNATYPETIIHSKAYRRPEDFRGKKVLVVGNSASGLDIATQIGLHCKHPIFLSARSVSAFGTLPPAQWREDIDELVECLPASEGNRALRFKSGKIEKDIDAIVFATGYFYSFPFLSKLSPPLVTDGFRTRGLYQHLFHINHPTLAFPVINLKVIPFPLSQNQAAVVARVWSGRLSLPATNEMQKWELNNIAMNGDGKYFHLKKFPQDAAQINELYAWAQEASKRDGLENEGVGRLGTRWDERQVWMRSKFPDIKAAYLKRGEAKVKVRTMEELGFDFEEWRKNAEEKDLAMFQEAKC</sequence>
<dbReference type="Proteomes" id="UP000053342">
    <property type="component" value="Unassembled WGS sequence"/>
</dbReference>
<gene>
    <name evidence="6" type="ORF">PV06_01697</name>
</gene>
<evidence type="ECO:0000256" key="4">
    <source>
        <dbReference type="ARBA" id="ARBA00022857"/>
    </source>
</evidence>
<dbReference type="PRINTS" id="PR00370">
    <property type="entry name" value="FMOXYGENASE"/>
</dbReference>
<name>A0A0D2DSM8_9EURO</name>
<dbReference type="Pfam" id="PF13450">
    <property type="entry name" value="NAD_binding_8"/>
    <property type="match status" value="1"/>
</dbReference>
<keyword evidence="4" id="KW-0521">NADP</keyword>
<dbReference type="AlphaFoldDB" id="A0A0D2DSM8"/>
<keyword evidence="5" id="KW-0560">Oxidoreductase</keyword>
<dbReference type="GO" id="GO:0050660">
    <property type="term" value="F:flavin adenine dinucleotide binding"/>
    <property type="evidence" value="ECO:0007669"/>
    <property type="project" value="InterPro"/>
</dbReference>
<dbReference type="GO" id="GO:0050661">
    <property type="term" value="F:NADP binding"/>
    <property type="evidence" value="ECO:0007669"/>
    <property type="project" value="InterPro"/>
</dbReference>
<proteinExistence type="inferred from homology"/>
<keyword evidence="7" id="KW-1185">Reference proteome</keyword>
<dbReference type="RefSeq" id="XP_016266219.1">
    <property type="nucleotide sequence ID" value="XM_016402322.1"/>
</dbReference>
<dbReference type="InterPro" id="IPR020946">
    <property type="entry name" value="Flavin_mOase-like"/>
</dbReference>
<evidence type="ECO:0000313" key="6">
    <source>
        <dbReference type="EMBL" id="KIW46003.1"/>
    </source>
</evidence>
<evidence type="ECO:0000256" key="3">
    <source>
        <dbReference type="ARBA" id="ARBA00022827"/>
    </source>
</evidence>
<dbReference type="GO" id="GO:0004499">
    <property type="term" value="F:N,N-dimethylaniline monooxygenase activity"/>
    <property type="evidence" value="ECO:0007669"/>
    <property type="project" value="InterPro"/>
</dbReference>
<evidence type="ECO:0008006" key="8">
    <source>
        <dbReference type="Google" id="ProtNLM"/>
    </source>
</evidence>
<protein>
    <recommendedName>
        <fullName evidence="8">FAD/NAD(P)-binding domain-containing protein</fullName>
    </recommendedName>
</protein>
<dbReference type="SUPFAM" id="SSF51905">
    <property type="entry name" value="FAD/NAD(P)-binding domain"/>
    <property type="match status" value="2"/>
</dbReference>
<evidence type="ECO:0000256" key="2">
    <source>
        <dbReference type="ARBA" id="ARBA00022630"/>
    </source>
</evidence>
<dbReference type="Gene3D" id="3.50.50.60">
    <property type="entry name" value="FAD/NAD(P)-binding domain"/>
    <property type="match status" value="2"/>
</dbReference>
<keyword evidence="3" id="KW-0274">FAD</keyword>
<dbReference type="InterPro" id="IPR050346">
    <property type="entry name" value="FMO-like"/>
</dbReference>
<keyword evidence="2" id="KW-0285">Flavoprotein</keyword>
<dbReference type="PANTHER" id="PTHR23023">
    <property type="entry name" value="DIMETHYLANILINE MONOOXYGENASE"/>
    <property type="match status" value="1"/>
</dbReference>
<dbReference type="OrthoDB" id="66881at2759"/>
<dbReference type="GeneID" id="27353771"/>
<comment type="similarity">
    <text evidence="1">Belongs to the FMO family.</text>
</comment>
<evidence type="ECO:0000256" key="1">
    <source>
        <dbReference type="ARBA" id="ARBA00009183"/>
    </source>
</evidence>